<dbReference type="KEGG" id="lgi:LOTGIDRAFT_176524"/>
<name>V4AX47_LOTGI</name>
<organism evidence="1 2">
    <name type="scientific">Lottia gigantea</name>
    <name type="common">Giant owl limpet</name>
    <dbReference type="NCBI Taxonomy" id="225164"/>
    <lineage>
        <taxon>Eukaryota</taxon>
        <taxon>Metazoa</taxon>
        <taxon>Spiralia</taxon>
        <taxon>Lophotrochozoa</taxon>
        <taxon>Mollusca</taxon>
        <taxon>Gastropoda</taxon>
        <taxon>Patellogastropoda</taxon>
        <taxon>Lottioidea</taxon>
        <taxon>Lottiidae</taxon>
        <taxon>Lottia</taxon>
    </lineage>
</organism>
<evidence type="ECO:0000313" key="1">
    <source>
        <dbReference type="EMBL" id="ESO98131.1"/>
    </source>
</evidence>
<evidence type="ECO:0000313" key="2">
    <source>
        <dbReference type="Proteomes" id="UP000030746"/>
    </source>
</evidence>
<feature type="non-terminal residue" evidence="1">
    <location>
        <position position="188"/>
    </location>
</feature>
<accession>V4AX47</accession>
<reference evidence="1 2" key="1">
    <citation type="journal article" date="2013" name="Nature">
        <title>Insights into bilaterian evolution from three spiralian genomes.</title>
        <authorList>
            <person name="Simakov O."/>
            <person name="Marletaz F."/>
            <person name="Cho S.J."/>
            <person name="Edsinger-Gonzales E."/>
            <person name="Havlak P."/>
            <person name="Hellsten U."/>
            <person name="Kuo D.H."/>
            <person name="Larsson T."/>
            <person name="Lv J."/>
            <person name="Arendt D."/>
            <person name="Savage R."/>
            <person name="Osoegawa K."/>
            <person name="de Jong P."/>
            <person name="Grimwood J."/>
            <person name="Chapman J.A."/>
            <person name="Shapiro H."/>
            <person name="Aerts A."/>
            <person name="Otillar R.P."/>
            <person name="Terry A.Y."/>
            <person name="Boore J.L."/>
            <person name="Grigoriev I.V."/>
            <person name="Lindberg D.R."/>
            <person name="Seaver E.C."/>
            <person name="Weisblat D.A."/>
            <person name="Putnam N.H."/>
            <person name="Rokhsar D.S."/>
        </authorList>
    </citation>
    <scope>NUCLEOTIDE SEQUENCE [LARGE SCALE GENOMIC DNA]</scope>
</reference>
<dbReference type="RefSeq" id="XP_009051181.1">
    <property type="nucleotide sequence ID" value="XM_009052933.1"/>
</dbReference>
<proteinExistence type="predicted"/>
<dbReference type="Proteomes" id="UP000030746">
    <property type="component" value="Unassembled WGS sequence"/>
</dbReference>
<protein>
    <recommendedName>
        <fullName evidence="3">Peptidase aspartic putative domain-containing protein</fullName>
    </recommendedName>
</protein>
<dbReference type="CTD" id="20243820"/>
<sequence>MPKVLKGHHTDKCESGIACDKCINLMLHIDNYKSYLNPDAKPFSGTNSSRLNSNNQSLSVNKNVSFVSAQCPVQLINVKDVNGDKREALVFEDSGSDVCLIRKDFAQRLVLHGEEITLNMLLAGGERKIELSETFPITVSPIDYPLVEKSFKVFVVQQPCSDPKKVSVKSLEKFSHLKPLIDKLYLDG</sequence>
<dbReference type="AlphaFoldDB" id="V4AX47"/>
<dbReference type="HOGENOM" id="CLU_1444378_0_0_1"/>
<keyword evidence="2" id="KW-1185">Reference proteome</keyword>
<dbReference type="EMBL" id="KB201269">
    <property type="protein sequence ID" value="ESO98131.1"/>
    <property type="molecule type" value="Genomic_DNA"/>
</dbReference>
<gene>
    <name evidence="1" type="ORF">LOTGIDRAFT_176524</name>
</gene>
<dbReference type="GeneID" id="20243820"/>
<evidence type="ECO:0008006" key="3">
    <source>
        <dbReference type="Google" id="ProtNLM"/>
    </source>
</evidence>